<dbReference type="OrthoDB" id="5340195at2759"/>
<feature type="domain" description="EthD" evidence="3">
    <location>
        <begin position="42"/>
        <end position="140"/>
    </location>
</feature>
<accession>A0A8K0L6S8</accession>
<feature type="chain" id="PRO_5035448808" description="EthD domain-containing protein" evidence="2">
    <location>
        <begin position="18"/>
        <end position="311"/>
    </location>
</feature>
<name>A0A8K0L6S8_9PEZI</name>
<evidence type="ECO:0000313" key="5">
    <source>
        <dbReference type="Proteomes" id="UP000809789"/>
    </source>
</evidence>
<dbReference type="Gene3D" id="3.30.70.100">
    <property type="match status" value="1"/>
</dbReference>
<dbReference type="Pfam" id="PF07110">
    <property type="entry name" value="EthD"/>
    <property type="match status" value="1"/>
</dbReference>
<comment type="similarity">
    <text evidence="1">Belongs to the tpcK family.</text>
</comment>
<dbReference type="GO" id="GO:0016491">
    <property type="term" value="F:oxidoreductase activity"/>
    <property type="evidence" value="ECO:0007669"/>
    <property type="project" value="InterPro"/>
</dbReference>
<protein>
    <recommendedName>
        <fullName evidence="3">EthD domain-containing protein</fullName>
    </recommendedName>
</protein>
<evidence type="ECO:0000313" key="4">
    <source>
        <dbReference type="EMBL" id="KAG8628776.1"/>
    </source>
</evidence>
<proteinExistence type="inferred from homology"/>
<evidence type="ECO:0000256" key="1">
    <source>
        <dbReference type="ARBA" id="ARBA00005986"/>
    </source>
</evidence>
<dbReference type="InterPro" id="IPR009799">
    <property type="entry name" value="EthD_dom"/>
</dbReference>
<dbReference type="AlphaFoldDB" id="A0A8K0L6S8"/>
<dbReference type="Proteomes" id="UP000809789">
    <property type="component" value="Unassembled WGS sequence"/>
</dbReference>
<gene>
    <name evidence="4" type="ORF">KVT40_002641</name>
</gene>
<keyword evidence="2" id="KW-0732">Signal</keyword>
<evidence type="ECO:0000259" key="3">
    <source>
        <dbReference type="Pfam" id="PF07110"/>
    </source>
</evidence>
<evidence type="ECO:0000256" key="2">
    <source>
        <dbReference type="SAM" id="SignalP"/>
    </source>
</evidence>
<reference evidence="4" key="1">
    <citation type="submission" date="2021-07" db="EMBL/GenBank/DDBJ databases">
        <title>Elsinoe batatas strain:CRI-CJ2 Genome sequencing and assembly.</title>
        <authorList>
            <person name="Huang L."/>
        </authorList>
    </citation>
    <scope>NUCLEOTIDE SEQUENCE</scope>
    <source>
        <strain evidence="4">CRI-CJ2</strain>
    </source>
</reference>
<feature type="signal peptide" evidence="2">
    <location>
        <begin position="1"/>
        <end position="17"/>
    </location>
</feature>
<sequence>MSFIKTALLATLQVVSAMSESTSSAAVPRTQQIKLVQAGRRKPDITQQEYIDYRFQKHGNISAATVPGYDPPYKYIQTQLSLSVFYPQQNTPPPPNANQPWVGRDDITELYLRDTAHLLSTFAGNYTKTVVGPDALNFGDVETSMSLVAKEKFIPLTASAGSGGADREAKGKRDIDSGDNEVGFFFFLAAKNGTKDGTALERELTPVVVEELRALKGEAWGLSASVGTQVEGFDPIGYFGGLGLHALTYKVFLKTRGSQAAVRGAQKNVFERAGGNIELANSFAVWGKEGLVLDQGRGIDYDPRRQPKVLC</sequence>
<comment type="caution">
    <text evidence="4">The sequence shown here is derived from an EMBL/GenBank/DDBJ whole genome shotgun (WGS) entry which is preliminary data.</text>
</comment>
<dbReference type="EMBL" id="JAESVG020000003">
    <property type="protein sequence ID" value="KAG8628776.1"/>
    <property type="molecule type" value="Genomic_DNA"/>
</dbReference>
<keyword evidence="5" id="KW-1185">Reference proteome</keyword>
<organism evidence="4 5">
    <name type="scientific">Elsinoe batatas</name>
    <dbReference type="NCBI Taxonomy" id="2601811"/>
    <lineage>
        <taxon>Eukaryota</taxon>
        <taxon>Fungi</taxon>
        <taxon>Dikarya</taxon>
        <taxon>Ascomycota</taxon>
        <taxon>Pezizomycotina</taxon>
        <taxon>Dothideomycetes</taxon>
        <taxon>Dothideomycetidae</taxon>
        <taxon>Myriangiales</taxon>
        <taxon>Elsinoaceae</taxon>
        <taxon>Elsinoe</taxon>
    </lineage>
</organism>